<evidence type="ECO:0008006" key="4">
    <source>
        <dbReference type="Google" id="ProtNLM"/>
    </source>
</evidence>
<name>A0ABW4TGF7_9ACTN</name>
<keyword evidence="1" id="KW-0472">Membrane</keyword>
<evidence type="ECO:0000313" key="3">
    <source>
        <dbReference type="Proteomes" id="UP001597351"/>
    </source>
</evidence>
<keyword evidence="3" id="KW-1185">Reference proteome</keyword>
<evidence type="ECO:0000256" key="1">
    <source>
        <dbReference type="SAM" id="Phobius"/>
    </source>
</evidence>
<comment type="caution">
    <text evidence="2">The sequence shown here is derived from an EMBL/GenBank/DDBJ whole genome shotgun (WGS) entry which is preliminary data.</text>
</comment>
<keyword evidence="1" id="KW-1133">Transmembrane helix</keyword>
<reference evidence="3" key="1">
    <citation type="journal article" date="2019" name="Int. J. Syst. Evol. Microbiol.">
        <title>The Global Catalogue of Microorganisms (GCM) 10K type strain sequencing project: providing services to taxonomists for standard genome sequencing and annotation.</title>
        <authorList>
            <consortium name="The Broad Institute Genomics Platform"/>
            <consortium name="The Broad Institute Genome Sequencing Center for Infectious Disease"/>
            <person name="Wu L."/>
            <person name="Ma J."/>
        </authorList>
    </citation>
    <scope>NUCLEOTIDE SEQUENCE [LARGE SCALE GENOMIC DNA]</scope>
    <source>
        <strain evidence="3">CGMCC 1.12477</strain>
    </source>
</reference>
<feature type="transmembrane region" description="Helical" evidence="1">
    <location>
        <begin position="12"/>
        <end position="34"/>
    </location>
</feature>
<protein>
    <recommendedName>
        <fullName evidence="4">DUF2127 domain-containing protein</fullName>
    </recommendedName>
</protein>
<keyword evidence="1" id="KW-0812">Transmembrane</keyword>
<evidence type="ECO:0000313" key="2">
    <source>
        <dbReference type="EMBL" id="MFD1945710.1"/>
    </source>
</evidence>
<dbReference type="EMBL" id="JBHUGD010000001">
    <property type="protein sequence ID" value="MFD1945710.1"/>
    <property type="molecule type" value="Genomic_DNA"/>
</dbReference>
<feature type="transmembrane region" description="Helical" evidence="1">
    <location>
        <begin position="102"/>
        <end position="121"/>
    </location>
</feature>
<accession>A0ABW4TGF7</accession>
<feature type="transmembrane region" description="Helical" evidence="1">
    <location>
        <begin position="127"/>
        <end position="146"/>
    </location>
</feature>
<dbReference type="Proteomes" id="UP001597351">
    <property type="component" value="Unassembled WGS sequence"/>
</dbReference>
<gene>
    <name evidence="2" type="ORF">ACFSDE_02815</name>
</gene>
<proteinExistence type="predicted"/>
<organism evidence="2 3">
    <name type="scientific">Nocardioides aestuarii</name>
    <dbReference type="NCBI Taxonomy" id="252231"/>
    <lineage>
        <taxon>Bacteria</taxon>
        <taxon>Bacillati</taxon>
        <taxon>Actinomycetota</taxon>
        <taxon>Actinomycetes</taxon>
        <taxon>Propionibacteriales</taxon>
        <taxon>Nocardioidaceae</taxon>
        <taxon>Nocardioides</taxon>
    </lineage>
</organism>
<sequence>MTGRQRPAAVSNALRVQWALVAIGTMSAVLAVVLRDDLLISWIESNPAAQAYYDQGGLEALEQSSISIPAFVPVAVVSFIVYACLAWVIGAMFRAGHRWARWSLLALAVAMLFAAYVVAQASPPTPFVVLGAVAVVLDLVLVWLVLQRDCGEWVRAAELAEEHQQPA</sequence>
<feature type="transmembrane region" description="Helical" evidence="1">
    <location>
        <begin position="66"/>
        <end position="90"/>
    </location>
</feature>
<dbReference type="RefSeq" id="WP_343915388.1">
    <property type="nucleotide sequence ID" value="NZ_BAAAJT010000002.1"/>
</dbReference>